<comment type="caution">
    <text evidence="6">The sequence shown here is derived from an EMBL/GenBank/DDBJ whole genome shotgun (WGS) entry which is preliminary data.</text>
</comment>
<evidence type="ECO:0000256" key="3">
    <source>
        <dbReference type="ARBA" id="ARBA00022679"/>
    </source>
</evidence>
<dbReference type="InterPro" id="IPR029026">
    <property type="entry name" value="tRNA_m1G_MTases_N"/>
</dbReference>
<dbReference type="InterPro" id="IPR001537">
    <property type="entry name" value="SpoU_MeTrfase"/>
</dbReference>
<accession>A0A563DE08</accession>
<feature type="domain" description="MRM3-like substrate binding" evidence="5">
    <location>
        <begin position="5"/>
        <end position="82"/>
    </location>
</feature>
<evidence type="ECO:0000259" key="4">
    <source>
        <dbReference type="Pfam" id="PF00588"/>
    </source>
</evidence>
<dbReference type="Proteomes" id="UP000319499">
    <property type="component" value="Unassembled WGS sequence"/>
</dbReference>
<evidence type="ECO:0000256" key="1">
    <source>
        <dbReference type="ARBA" id="ARBA00007228"/>
    </source>
</evidence>
<dbReference type="GO" id="GO:0006396">
    <property type="term" value="P:RNA processing"/>
    <property type="evidence" value="ECO:0007669"/>
    <property type="project" value="InterPro"/>
</dbReference>
<dbReference type="PANTHER" id="PTHR43191:SF2">
    <property type="entry name" value="RRNA METHYLTRANSFERASE 3, MITOCHONDRIAL"/>
    <property type="match status" value="1"/>
</dbReference>
<proteinExistence type="inferred from homology"/>
<evidence type="ECO:0000313" key="6">
    <source>
        <dbReference type="EMBL" id="TWP28319.1"/>
    </source>
</evidence>
<dbReference type="Gene3D" id="3.40.1280.10">
    <property type="match status" value="1"/>
</dbReference>
<dbReference type="GO" id="GO:0003723">
    <property type="term" value="F:RNA binding"/>
    <property type="evidence" value="ECO:0007669"/>
    <property type="project" value="InterPro"/>
</dbReference>
<dbReference type="InterPro" id="IPR051259">
    <property type="entry name" value="rRNA_Methyltransferase"/>
</dbReference>
<dbReference type="InterPro" id="IPR029064">
    <property type="entry name" value="Ribosomal_eL30-like_sf"/>
</dbReference>
<dbReference type="CDD" id="cd18109">
    <property type="entry name" value="SpoU-like_RNA-MTase"/>
    <property type="match status" value="1"/>
</dbReference>
<dbReference type="Pfam" id="PF22435">
    <property type="entry name" value="MRM3-like_sub_bind"/>
    <property type="match status" value="1"/>
</dbReference>
<evidence type="ECO:0000256" key="2">
    <source>
        <dbReference type="ARBA" id="ARBA00022603"/>
    </source>
</evidence>
<reference evidence="6 7" key="1">
    <citation type="submission" date="2019-02" db="EMBL/GenBank/DDBJ databases">
        <title>Apibacter muscae sp. nov.: a novel member of the house fly microbiota.</title>
        <authorList>
            <person name="Park R."/>
        </authorList>
    </citation>
    <scope>NUCLEOTIDE SEQUENCE [LARGE SCALE GENOMIC DNA]</scope>
    <source>
        <strain evidence="6 7">AL1</strain>
    </source>
</reference>
<name>A0A563DE08_9FLAO</name>
<dbReference type="SUPFAM" id="SSF75217">
    <property type="entry name" value="alpha/beta knot"/>
    <property type="match status" value="1"/>
</dbReference>
<dbReference type="InterPro" id="IPR053888">
    <property type="entry name" value="MRM3-like_sub_bind"/>
</dbReference>
<dbReference type="GO" id="GO:0008173">
    <property type="term" value="F:RNA methyltransferase activity"/>
    <property type="evidence" value="ECO:0007669"/>
    <property type="project" value="InterPro"/>
</dbReference>
<dbReference type="InterPro" id="IPR029028">
    <property type="entry name" value="Alpha/beta_knot_MTases"/>
</dbReference>
<keyword evidence="3 6" id="KW-0808">Transferase</keyword>
<keyword evidence="2 6" id="KW-0489">Methyltransferase</keyword>
<dbReference type="GO" id="GO:0032259">
    <property type="term" value="P:methylation"/>
    <property type="evidence" value="ECO:0007669"/>
    <property type="project" value="UniProtKB-KW"/>
</dbReference>
<protein>
    <submittedName>
        <fullName evidence="6">RNA methyltransferase</fullName>
    </submittedName>
</protein>
<dbReference type="AlphaFoldDB" id="A0A563DE08"/>
<dbReference type="Pfam" id="PF00588">
    <property type="entry name" value="SpoU_methylase"/>
    <property type="match status" value="1"/>
</dbReference>
<evidence type="ECO:0000259" key="5">
    <source>
        <dbReference type="Pfam" id="PF22435"/>
    </source>
</evidence>
<dbReference type="Gene3D" id="3.30.1330.30">
    <property type="match status" value="1"/>
</dbReference>
<sequence>MLSANRIKLIQSLANKKYRQKYNLFIVEGIKNIKEFIYSDFTLSKIYTIEPIEILSEDKYVIISKKELNKISFLKNPSNALAIVEIPKPELKKIEGKQLVLESIQDPGNMGTLIRLADWFGIEQIICSEDTVDIFNPKVVQASMGSLARVNVVYTNLEIFFRDNQHLPIYATDMDGESIYQVELEQEVFLIMGNEGNGISDSIKNICSKTLSIPRFGEKKKTESLNVAMSAGIILGEFFSQKEKNERKN</sequence>
<dbReference type="OrthoDB" id="9785673at2"/>
<gene>
    <name evidence="6" type="ORF">ETU09_06155</name>
</gene>
<keyword evidence="7" id="KW-1185">Reference proteome</keyword>
<comment type="similarity">
    <text evidence="1">Belongs to the class IV-like SAM-binding methyltransferase superfamily. RNA methyltransferase TrmH family.</text>
</comment>
<dbReference type="SUPFAM" id="SSF55315">
    <property type="entry name" value="L30e-like"/>
    <property type="match status" value="1"/>
</dbReference>
<evidence type="ECO:0000313" key="7">
    <source>
        <dbReference type="Proteomes" id="UP000319499"/>
    </source>
</evidence>
<feature type="domain" description="tRNA/rRNA methyltransferase SpoU type" evidence="4">
    <location>
        <begin position="99"/>
        <end position="235"/>
    </location>
</feature>
<dbReference type="PANTHER" id="PTHR43191">
    <property type="entry name" value="RRNA METHYLTRANSFERASE 3"/>
    <property type="match status" value="1"/>
</dbReference>
<dbReference type="RefSeq" id="WP_146292593.1">
    <property type="nucleotide sequence ID" value="NZ_SELH01000020.1"/>
</dbReference>
<organism evidence="6 7">
    <name type="scientific">Apibacter muscae</name>
    <dbReference type="NCBI Taxonomy" id="2509004"/>
    <lineage>
        <taxon>Bacteria</taxon>
        <taxon>Pseudomonadati</taxon>
        <taxon>Bacteroidota</taxon>
        <taxon>Flavobacteriia</taxon>
        <taxon>Flavobacteriales</taxon>
        <taxon>Weeksellaceae</taxon>
        <taxon>Apibacter</taxon>
    </lineage>
</organism>
<dbReference type="EMBL" id="SELH01000020">
    <property type="protein sequence ID" value="TWP28319.1"/>
    <property type="molecule type" value="Genomic_DNA"/>
</dbReference>